<dbReference type="Proteomes" id="UP000198215">
    <property type="component" value="Chromosome I"/>
</dbReference>
<proteinExistence type="predicted"/>
<dbReference type="InterPro" id="IPR006558">
    <property type="entry name" value="LamG-like"/>
</dbReference>
<evidence type="ECO:0000256" key="2">
    <source>
        <dbReference type="ARBA" id="ARBA00023157"/>
    </source>
</evidence>
<dbReference type="EMBL" id="LT607753">
    <property type="protein sequence ID" value="SCG68415.1"/>
    <property type="molecule type" value="Genomic_DNA"/>
</dbReference>
<keyword evidence="7" id="KW-1185">Reference proteome</keyword>
<keyword evidence="6" id="KW-0430">Lectin</keyword>
<name>A0A1C5JCX4_9ACTN</name>
<dbReference type="AlphaFoldDB" id="A0A1C5JCX4"/>
<evidence type="ECO:0000256" key="4">
    <source>
        <dbReference type="SAM" id="SignalP"/>
    </source>
</evidence>
<evidence type="ECO:0000256" key="3">
    <source>
        <dbReference type="SAM" id="MobiDB-lite"/>
    </source>
</evidence>
<sequence length="1184" mass="126992">MARRTRKRGRLFTLGLMVGLAGLLSATAYVDAPESAPATAPVAALEESPVRDTEAEALLAAKALNQPVEVLAERSEYRDVFAQPDGTLIANEHNQAVRVLQNDAWVPADATLVAQPDGTYAPTAALLNMRLSPGGTTPLMVAERDSRVMTLTWPNPLPTPTVNGDQLVYPEVFQDVDLVAFVTVEGFSHVLVLKTPEAANLPELQNLRLGVTGEGLTIQETEDGGIVALDPATGNPVMEADAPTMWDSGSQEGGAVATSGLRSSAMTETEATGTEDPNEASARGPGETSQVAQVGLSYSQGTLSLTPDAAMLADPDTTYPVYVDPVWQGSTNSAWAMVDSGYPSEEYWKFDGKRHERIGRCPSSCNNSLVKRLFYRLSTPYAGKTILEAKFRVTLQHVYNSTARAAALYLMPGPIATTTNWSNQPGGSSWSTATHLDTNSPTSVQSTCTSTNQNTEWDAKVAVQTAVAKGWSNVTLGLKSVNESDSTHTKRFCDNAVLSVRYNRAPVIPNQSELTMSPGGPCVYGTNVPYTSEVPRLDAILRDPDHSSSHTEQVQAEFRVTYTPVGSSTPTVLLSKTAFKASGSKFSYYVPKTIPQNVTVSWDVRGGDGVSWGPWSSDGTRNVCQFIFDATSPTAPDVDSAQYLPGDAADTTSDCKDDDEWRGSIGVVGSFTFDSSATDVVEYQYNFDGGTYISVKPATAGGPVTINWTPDKEGPRQIFVKAVDAAKRASSPATCVFRVGKRPPVAQWPMADAAGSPRADNTRGPNDATVGSGVSFASTNNFGQWDRAAIFDGTSNAYMVTDTSVLADTSQSFAITGWFRVDDVNRRQVAVSQDGTGEPGFSLGVDQGLWFFRMPTNDVINLGEWKVTSAGVTTEWTFVTAIFDGPNKKISLQVGNNPVAERERRSLTRARGPLQLGRHTYKGGGYSDFWKGGMADVSVFDRPIVTEDSTGLQKQLLNRKAYWQLNTQTAGQSPEVGNGSPMVLSQPSLLFPTPTPLHRMVGTGHLRLAGVPEHYAQSTSALVDPTGSFTITARVRLTSSSVNHAMTAFSIKGPNNSAVIVRANSQGKWELAATTDDTAGAVFQKKETERAPRPVGAGDHLALVYDGYTRQLTLWVEGESTELEPLTVPFKPTSMSSIQLGRAFLGATAGEHLSGNIDEVRVYDGVADKVKIDKLRLIGEAPTI</sequence>
<keyword evidence="1 4" id="KW-0732">Signal</keyword>
<dbReference type="Gene3D" id="2.60.120.200">
    <property type="match status" value="2"/>
</dbReference>
<keyword evidence="2" id="KW-1015">Disulfide bond</keyword>
<dbReference type="Pfam" id="PF13385">
    <property type="entry name" value="Laminin_G_3"/>
    <property type="match status" value="2"/>
</dbReference>
<feature type="compositionally biased region" description="Polar residues" evidence="3">
    <location>
        <begin position="260"/>
        <end position="272"/>
    </location>
</feature>
<evidence type="ECO:0000313" key="7">
    <source>
        <dbReference type="Proteomes" id="UP000198215"/>
    </source>
</evidence>
<reference evidence="7" key="1">
    <citation type="submission" date="2016-06" db="EMBL/GenBank/DDBJ databases">
        <authorList>
            <person name="Varghese N."/>
            <person name="Submissions Spin"/>
        </authorList>
    </citation>
    <scope>NUCLEOTIDE SEQUENCE [LARGE SCALE GENOMIC DNA]</scope>
    <source>
        <strain evidence="7">DSM 45161</strain>
    </source>
</reference>
<feature type="domain" description="LamG-like jellyroll fold" evidence="5">
    <location>
        <begin position="811"/>
        <end position="948"/>
    </location>
</feature>
<dbReference type="InterPro" id="IPR013320">
    <property type="entry name" value="ConA-like_dom_sf"/>
</dbReference>
<feature type="region of interest" description="Disordered" evidence="3">
    <location>
        <begin position="244"/>
        <end position="291"/>
    </location>
</feature>
<dbReference type="GO" id="GO:0030246">
    <property type="term" value="F:carbohydrate binding"/>
    <property type="evidence" value="ECO:0007669"/>
    <property type="project" value="UniProtKB-KW"/>
</dbReference>
<dbReference type="SMART" id="SM00560">
    <property type="entry name" value="LamGL"/>
    <property type="match status" value="2"/>
</dbReference>
<evidence type="ECO:0000256" key="1">
    <source>
        <dbReference type="ARBA" id="ARBA00022729"/>
    </source>
</evidence>
<organism evidence="6 7">
    <name type="scientific">Micromonospora coxensis</name>
    <dbReference type="NCBI Taxonomy" id="356852"/>
    <lineage>
        <taxon>Bacteria</taxon>
        <taxon>Bacillati</taxon>
        <taxon>Actinomycetota</taxon>
        <taxon>Actinomycetes</taxon>
        <taxon>Micromonosporales</taxon>
        <taxon>Micromonosporaceae</taxon>
        <taxon>Micromonospora</taxon>
    </lineage>
</organism>
<dbReference type="SUPFAM" id="SSF49899">
    <property type="entry name" value="Concanavalin A-like lectins/glucanases"/>
    <property type="match status" value="2"/>
</dbReference>
<feature type="signal peptide" evidence="4">
    <location>
        <begin position="1"/>
        <end position="28"/>
    </location>
</feature>
<protein>
    <submittedName>
        <fullName evidence="6">Concanavalin A-like lectin/glucanases superfamily protein</fullName>
    </submittedName>
</protein>
<feature type="domain" description="LamG-like jellyroll fold" evidence="5">
    <location>
        <begin position="1027"/>
        <end position="1168"/>
    </location>
</feature>
<evidence type="ECO:0000313" key="6">
    <source>
        <dbReference type="EMBL" id="SCG68415.1"/>
    </source>
</evidence>
<feature type="chain" id="PRO_5008719588" evidence="4">
    <location>
        <begin position="29"/>
        <end position="1184"/>
    </location>
</feature>
<accession>A0A1C5JCX4</accession>
<evidence type="ECO:0000259" key="5">
    <source>
        <dbReference type="SMART" id="SM00560"/>
    </source>
</evidence>
<gene>
    <name evidence="6" type="ORF">GA0070614_4387</name>
</gene>